<protein>
    <submittedName>
        <fullName evidence="1">Uncharacterized protein</fullName>
    </submittedName>
</protein>
<comment type="caution">
    <text evidence="1">The sequence shown here is derived from an EMBL/GenBank/DDBJ whole genome shotgun (WGS) entry which is preliminary data.</text>
</comment>
<evidence type="ECO:0000313" key="2">
    <source>
        <dbReference type="Proteomes" id="UP000745663"/>
    </source>
</evidence>
<name>A0ABS2C0M0_9PSED</name>
<evidence type="ECO:0000313" key="1">
    <source>
        <dbReference type="EMBL" id="MBM5458584.1"/>
    </source>
</evidence>
<gene>
    <name evidence="1" type="ORF">H8F21_13525</name>
</gene>
<proteinExistence type="predicted"/>
<dbReference type="Proteomes" id="UP000745663">
    <property type="component" value="Unassembled WGS sequence"/>
</dbReference>
<dbReference type="RefSeq" id="WP_203584525.1">
    <property type="nucleotide sequence ID" value="NZ_JACOPV010000008.1"/>
</dbReference>
<reference evidence="1 2" key="1">
    <citation type="submission" date="2020-08" db="EMBL/GenBank/DDBJ databases">
        <title>Description of novel Pseudomonas species.</title>
        <authorList>
            <person name="Duman M."/>
            <person name="Mulet M."/>
            <person name="Altun S."/>
            <person name="Saticioglu I.B."/>
            <person name="Lalucat J."/>
            <person name="Garcia-Valdes E."/>
        </authorList>
    </citation>
    <scope>NUCLEOTIDE SEQUENCE [LARGE SCALE GENOMIC DNA]</scope>
    <source>
        <strain evidence="1 2">P66</strain>
    </source>
</reference>
<accession>A0ABS2C0M0</accession>
<keyword evidence="2" id="KW-1185">Reference proteome</keyword>
<organism evidence="1 2">
    <name type="scientific">Pseudomonas arcuscaelestis</name>
    <dbReference type="NCBI Taxonomy" id="2710591"/>
    <lineage>
        <taxon>Bacteria</taxon>
        <taxon>Pseudomonadati</taxon>
        <taxon>Pseudomonadota</taxon>
        <taxon>Gammaproteobacteria</taxon>
        <taxon>Pseudomonadales</taxon>
        <taxon>Pseudomonadaceae</taxon>
        <taxon>Pseudomonas</taxon>
    </lineage>
</organism>
<dbReference type="EMBL" id="JACOPV010000008">
    <property type="protein sequence ID" value="MBM5458584.1"/>
    <property type="molecule type" value="Genomic_DNA"/>
</dbReference>
<sequence>MGEVTANSYPPTEWASACRIQKIEAQEAYGSGVACLAMVTGQDYSSARQAFVKAGLAQRRGGKVGLSTNMAEMSAVITIGGLANTPRKWAGWNQFRGLGIIKIRYRTEGRDRWYWAVAFTHREYGVVLFDPHDSLPSFRCAPMDVLMHEFDKYEVVGKWLQVENIHAVDDDA</sequence>